<keyword evidence="4 6" id="KW-1133">Transmembrane helix</keyword>
<dbReference type="InterPro" id="IPR002293">
    <property type="entry name" value="AA/rel_permease1"/>
</dbReference>
<evidence type="ECO:0000256" key="6">
    <source>
        <dbReference type="SAM" id="Phobius"/>
    </source>
</evidence>
<dbReference type="Gene3D" id="1.20.1740.10">
    <property type="entry name" value="Amino acid/polyamine transporter I"/>
    <property type="match status" value="1"/>
</dbReference>
<feature type="transmembrane region" description="Helical" evidence="6">
    <location>
        <begin position="107"/>
        <end position="126"/>
    </location>
</feature>
<evidence type="ECO:0000313" key="7">
    <source>
        <dbReference type="EMBL" id="KKK76377.1"/>
    </source>
</evidence>
<feature type="transmembrane region" description="Helical" evidence="6">
    <location>
        <begin position="304"/>
        <end position="326"/>
    </location>
</feature>
<dbReference type="AlphaFoldDB" id="A0A0F8Y4Q9"/>
<feature type="transmembrane region" description="Helical" evidence="6">
    <location>
        <begin position="75"/>
        <end position="95"/>
    </location>
</feature>
<feature type="transmembrane region" description="Helical" evidence="6">
    <location>
        <begin position="132"/>
        <end position="149"/>
    </location>
</feature>
<dbReference type="EMBL" id="LAZR01055433">
    <property type="protein sequence ID" value="KKK76377.1"/>
    <property type="molecule type" value="Genomic_DNA"/>
</dbReference>
<feature type="transmembrane region" description="Helical" evidence="6">
    <location>
        <begin position="199"/>
        <end position="222"/>
    </location>
</feature>
<dbReference type="Pfam" id="PF13520">
    <property type="entry name" value="AA_permease_2"/>
    <property type="match status" value="1"/>
</dbReference>
<reference evidence="7" key="1">
    <citation type="journal article" date="2015" name="Nature">
        <title>Complex archaea that bridge the gap between prokaryotes and eukaryotes.</title>
        <authorList>
            <person name="Spang A."/>
            <person name="Saw J.H."/>
            <person name="Jorgensen S.L."/>
            <person name="Zaremba-Niedzwiedzka K."/>
            <person name="Martijn J."/>
            <person name="Lind A.E."/>
            <person name="van Eijk R."/>
            <person name="Schleper C."/>
            <person name="Guy L."/>
            <person name="Ettema T.J."/>
        </authorList>
    </citation>
    <scope>NUCLEOTIDE SEQUENCE</scope>
</reference>
<keyword evidence="3 6" id="KW-0812">Transmembrane</keyword>
<keyword evidence="5 6" id="KW-0472">Membrane</keyword>
<feature type="transmembrane region" description="Helical" evidence="6">
    <location>
        <begin position="257"/>
        <end position="284"/>
    </location>
</feature>
<evidence type="ECO:0000256" key="2">
    <source>
        <dbReference type="ARBA" id="ARBA00022475"/>
    </source>
</evidence>
<organism evidence="7">
    <name type="scientific">marine sediment metagenome</name>
    <dbReference type="NCBI Taxonomy" id="412755"/>
    <lineage>
        <taxon>unclassified sequences</taxon>
        <taxon>metagenomes</taxon>
        <taxon>ecological metagenomes</taxon>
    </lineage>
</organism>
<keyword evidence="2" id="KW-1003">Cell membrane</keyword>
<dbReference type="InterPro" id="IPR050367">
    <property type="entry name" value="APC_superfamily"/>
</dbReference>
<accession>A0A0F8Y4Q9</accession>
<dbReference type="PANTHER" id="PTHR42770">
    <property type="entry name" value="AMINO ACID TRANSPORTER-RELATED"/>
    <property type="match status" value="1"/>
</dbReference>
<sequence>LAAAISTFIAMNAALGSAVSVLYALARDHYVSNKLTKVSKKRNVPSLVLIITIIIAIIFTLLSIFFANIGFSANIATFIYLIGLAFVNYAAVSLRRKRKELDRPFKAPFFPYLPIIVMSFCLILALFLEPRAIFLGGIIFIIGITYYLITIADRHSIVLTMAGLKVIGIIVIGILIWVLKNFSTLNSPLNGFVLIFDDVLLRILIFICIFTVGTVFLDILPLKELVYFFIRKINKKEVAIDIGIGQIIELKKSKAKLIYYVNMIISAVQMGSSVFIFILVSLFASDIINIDIFFTGVGETTGEYIFNTILIFFGGILLFSGSLSLYRNRETKALGI</sequence>
<name>A0A0F8Y4Q9_9ZZZZ</name>
<dbReference type="PANTHER" id="PTHR42770:SF7">
    <property type="entry name" value="MEMBRANE PROTEIN"/>
    <property type="match status" value="1"/>
</dbReference>
<proteinExistence type="predicted"/>
<dbReference type="GO" id="GO:0005886">
    <property type="term" value="C:plasma membrane"/>
    <property type="evidence" value="ECO:0007669"/>
    <property type="project" value="UniProtKB-SubCell"/>
</dbReference>
<feature type="non-terminal residue" evidence="7">
    <location>
        <position position="1"/>
    </location>
</feature>
<evidence type="ECO:0000256" key="1">
    <source>
        <dbReference type="ARBA" id="ARBA00004651"/>
    </source>
</evidence>
<evidence type="ECO:0000256" key="4">
    <source>
        <dbReference type="ARBA" id="ARBA00022989"/>
    </source>
</evidence>
<feature type="transmembrane region" description="Helical" evidence="6">
    <location>
        <begin position="47"/>
        <end position="69"/>
    </location>
</feature>
<evidence type="ECO:0000256" key="5">
    <source>
        <dbReference type="ARBA" id="ARBA00023136"/>
    </source>
</evidence>
<comment type="caution">
    <text evidence="7">The sequence shown here is derived from an EMBL/GenBank/DDBJ whole genome shotgun (WGS) entry which is preliminary data.</text>
</comment>
<protein>
    <submittedName>
        <fullName evidence="7">Uncharacterized protein</fullName>
    </submittedName>
</protein>
<feature type="transmembrane region" description="Helical" evidence="6">
    <location>
        <begin position="156"/>
        <end position="179"/>
    </location>
</feature>
<dbReference type="GO" id="GO:0022857">
    <property type="term" value="F:transmembrane transporter activity"/>
    <property type="evidence" value="ECO:0007669"/>
    <property type="project" value="InterPro"/>
</dbReference>
<evidence type="ECO:0000256" key="3">
    <source>
        <dbReference type="ARBA" id="ARBA00022692"/>
    </source>
</evidence>
<comment type="subcellular location">
    <subcellularLocation>
        <location evidence="1">Cell membrane</location>
        <topology evidence="1">Multi-pass membrane protein</topology>
    </subcellularLocation>
</comment>
<feature type="transmembrane region" description="Helical" evidence="6">
    <location>
        <begin position="6"/>
        <end position="26"/>
    </location>
</feature>
<gene>
    <name evidence="7" type="ORF">LCGC14_2864280</name>
</gene>